<evidence type="ECO:0000256" key="6">
    <source>
        <dbReference type="SAM" id="Phobius"/>
    </source>
</evidence>
<evidence type="ECO:0000256" key="2">
    <source>
        <dbReference type="ARBA" id="ARBA00022475"/>
    </source>
</evidence>
<evidence type="ECO:0000256" key="4">
    <source>
        <dbReference type="ARBA" id="ARBA00022989"/>
    </source>
</evidence>
<evidence type="ECO:0000256" key="3">
    <source>
        <dbReference type="ARBA" id="ARBA00022692"/>
    </source>
</evidence>
<feature type="transmembrane region" description="Helical" evidence="6">
    <location>
        <begin position="32"/>
        <end position="57"/>
    </location>
</feature>
<gene>
    <name evidence="7" type="ORF">OIK44_09455</name>
</gene>
<comment type="caution">
    <text evidence="7">The sequence shown here is derived from an EMBL/GenBank/DDBJ whole genome shotgun (WGS) entry which is preliminary data.</text>
</comment>
<keyword evidence="4 6" id="KW-1133">Transmembrane helix</keyword>
<keyword evidence="2" id="KW-1003">Cell membrane</keyword>
<protein>
    <submittedName>
        <fullName evidence="7">Branched-chain amino acid ABC transporter permease</fullName>
    </submittedName>
</protein>
<dbReference type="RefSeq" id="WP_273670487.1">
    <property type="nucleotide sequence ID" value="NZ_JAQQXR010000003.1"/>
</dbReference>
<evidence type="ECO:0000313" key="8">
    <source>
        <dbReference type="Proteomes" id="UP001221208"/>
    </source>
</evidence>
<dbReference type="InterPro" id="IPR043428">
    <property type="entry name" value="LivM-like"/>
</dbReference>
<feature type="transmembrane region" description="Helical" evidence="6">
    <location>
        <begin position="201"/>
        <end position="224"/>
    </location>
</feature>
<dbReference type="PANTHER" id="PTHR30482">
    <property type="entry name" value="HIGH-AFFINITY BRANCHED-CHAIN AMINO ACID TRANSPORT SYSTEM PERMEASE"/>
    <property type="match status" value="1"/>
</dbReference>
<accession>A0ABT5K223</accession>
<proteinExistence type="predicted"/>
<dbReference type="Proteomes" id="UP001221208">
    <property type="component" value="Unassembled WGS sequence"/>
</dbReference>
<reference evidence="7 8" key="1">
    <citation type="submission" date="2022-10" db="EMBL/GenBank/DDBJ databases">
        <title>Janthinobacterium sp. hw3 Genome sequencing.</title>
        <authorList>
            <person name="Park S."/>
        </authorList>
    </citation>
    <scope>NUCLEOTIDE SEQUENCE [LARGE SCALE GENOMIC DNA]</scope>
    <source>
        <strain evidence="8">hw3</strain>
    </source>
</reference>
<dbReference type="Pfam" id="PF02653">
    <property type="entry name" value="BPD_transp_2"/>
    <property type="match status" value="1"/>
</dbReference>
<feature type="transmembrane region" description="Helical" evidence="6">
    <location>
        <begin position="283"/>
        <end position="305"/>
    </location>
</feature>
<evidence type="ECO:0000313" key="7">
    <source>
        <dbReference type="EMBL" id="MDC8757812.1"/>
    </source>
</evidence>
<feature type="transmembrane region" description="Helical" evidence="6">
    <location>
        <begin position="77"/>
        <end position="96"/>
    </location>
</feature>
<comment type="subcellular location">
    <subcellularLocation>
        <location evidence="1">Cell membrane</location>
        <topology evidence="1">Multi-pass membrane protein</topology>
    </subcellularLocation>
</comment>
<keyword evidence="8" id="KW-1185">Reference proteome</keyword>
<feature type="transmembrane region" description="Helical" evidence="6">
    <location>
        <begin position="151"/>
        <end position="171"/>
    </location>
</feature>
<dbReference type="InterPro" id="IPR001851">
    <property type="entry name" value="ABC_transp_permease"/>
</dbReference>
<feature type="transmembrane region" description="Helical" evidence="6">
    <location>
        <begin position="6"/>
        <end position="25"/>
    </location>
</feature>
<feature type="transmembrane region" description="Helical" evidence="6">
    <location>
        <begin position="103"/>
        <end position="120"/>
    </location>
</feature>
<dbReference type="EMBL" id="JAQQXR010000003">
    <property type="protein sequence ID" value="MDC8757812.1"/>
    <property type="molecule type" value="Genomic_DNA"/>
</dbReference>
<organism evidence="7 8">
    <name type="scientific">Janthinobacterium fluminis</name>
    <dbReference type="NCBI Taxonomy" id="2987524"/>
    <lineage>
        <taxon>Bacteria</taxon>
        <taxon>Pseudomonadati</taxon>
        <taxon>Pseudomonadota</taxon>
        <taxon>Betaproteobacteria</taxon>
        <taxon>Burkholderiales</taxon>
        <taxon>Oxalobacteraceae</taxon>
        <taxon>Janthinobacterium</taxon>
    </lineage>
</organism>
<dbReference type="PANTHER" id="PTHR30482:SF17">
    <property type="entry name" value="ABC TRANSPORTER ATP-BINDING PROTEIN"/>
    <property type="match status" value="1"/>
</dbReference>
<evidence type="ECO:0000256" key="5">
    <source>
        <dbReference type="ARBA" id="ARBA00023136"/>
    </source>
</evidence>
<dbReference type="CDD" id="cd06581">
    <property type="entry name" value="TM_PBP1_LivM_like"/>
    <property type="match status" value="1"/>
</dbReference>
<keyword evidence="5 6" id="KW-0472">Membrane</keyword>
<evidence type="ECO:0000256" key="1">
    <source>
        <dbReference type="ARBA" id="ARBA00004651"/>
    </source>
</evidence>
<keyword evidence="3 6" id="KW-0812">Transmembrane</keyword>
<feature type="transmembrane region" description="Helical" evidence="6">
    <location>
        <begin position="230"/>
        <end position="263"/>
    </location>
</feature>
<sequence>MNKNIGYAIALALALAAPQFGYPIFLMKLLCFALFACAFNLLIGFTGLLSFGHAAFFGGAGYVAGHALKVLGLPVELSLLLGVGAGALIGLVMGALAIRRQGIYFSMITLALAQMVYFLALRMPFTGGEDGLQGVPRGKLFGFLDLGNDTTLYFVVLAIFAGGFALIMRIVHSPFGQVLKAIKENEPRAISLGYDVDKYKLLAFVLSAALAALAGATKTLVLGFETLTDVHWAMSGLVILMTLVGGMGTLAGPILGAFIVIVLENKLGDIGNFLVAHSGIEWFGKLGESVGMTIGLIFVVCVLLFRRGIVGEVIARFSPGGQKKSA</sequence>
<name>A0ABT5K223_9BURK</name>